<dbReference type="EC" id="3.1.3.16" evidence="10"/>
<dbReference type="GO" id="GO:0031143">
    <property type="term" value="C:pseudopodium"/>
    <property type="evidence" value="ECO:0007669"/>
    <property type="project" value="UniProtKB-SubCell"/>
</dbReference>
<feature type="domain" description="Serine/threonine specific protein phosphatases" evidence="11">
    <location>
        <begin position="117"/>
        <end position="122"/>
    </location>
</feature>
<evidence type="ECO:0000259" key="11">
    <source>
        <dbReference type="PROSITE" id="PS00125"/>
    </source>
</evidence>
<dbReference type="AlphaFoldDB" id="A0A5N4AAS9"/>
<evidence type="ECO:0000313" key="13">
    <source>
        <dbReference type="Proteomes" id="UP000327044"/>
    </source>
</evidence>
<dbReference type="Proteomes" id="UP000327044">
    <property type="component" value="Unassembled WGS sequence"/>
</dbReference>
<dbReference type="InterPro" id="IPR029052">
    <property type="entry name" value="Metallo-depent_PP-like"/>
</dbReference>
<dbReference type="InterPro" id="IPR006186">
    <property type="entry name" value="Ser/Thr-sp_prot-phosphatase"/>
</dbReference>
<comment type="catalytic activity">
    <reaction evidence="7">
        <text>O-phospho-L-seryl-[protein] + H2O = L-seryl-[protein] + phosphate</text>
        <dbReference type="Rhea" id="RHEA:20629"/>
        <dbReference type="Rhea" id="RHEA-COMP:9863"/>
        <dbReference type="Rhea" id="RHEA-COMP:11604"/>
        <dbReference type="ChEBI" id="CHEBI:15377"/>
        <dbReference type="ChEBI" id="CHEBI:29999"/>
        <dbReference type="ChEBI" id="CHEBI:43474"/>
        <dbReference type="ChEBI" id="CHEBI:83421"/>
        <dbReference type="EC" id="3.1.3.16"/>
    </reaction>
</comment>
<dbReference type="PROSITE" id="PS00125">
    <property type="entry name" value="SER_THR_PHOSPHATASE"/>
    <property type="match status" value="1"/>
</dbReference>
<evidence type="ECO:0000256" key="2">
    <source>
        <dbReference type="ARBA" id="ARBA00022723"/>
    </source>
</evidence>
<evidence type="ECO:0000256" key="5">
    <source>
        <dbReference type="ARBA" id="ARBA00023211"/>
    </source>
</evidence>
<dbReference type="PRINTS" id="PR00114">
    <property type="entry name" value="STPHPHTASE"/>
</dbReference>
<comment type="similarity">
    <text evidence="1 10">Belongs to the PPP phosphatase family.</text>
</comment>
<accession>A0A5N4AAS9</accession>
<evidence type="ECO:0000256" key="10">
    <source>
        <dbReference type="RuleBase" id="RU004273"/>
    </source>
</evidence>
<evidence type="ECO:0000256" key="1">
    <source>
        <dbReference type="ARBA" id="ARBA00008294"/>
    </source>
</evidence>
<dbReference type="GO" id="GO:0018991">
    <property type="term" value="P:egg-laying behavior"/>
    <property type="evidence" value="ECO:0007669"/>
    <property type="project" value="UniProtKB-ARBA"/>
</dbReference>
<dbReference type="GO" id="GO:0004722">
    <property type="term" value="F:protein serine/threonine phosphatase activity"/>
    <property type="evidence" value="ECO:0007669"/>
    <property type="project" value="UniProtKB-EC"/>
</dbReference>
<keyword evidence="4" id="KW-0904">Protein phosphatase</keyword>
<dbReference type="GO" id="GO:0046872">
    <property type="term" value="F:metal ion binding"/>
    <property type="evidence" value="ECO:0007669"/>
    <property type="project" value="UniProtKB-KW"/>
</dbReference>
<evidence type="ECO:0000256" key="4">
    <source>
        <dbReference type="ARBA" id="ARBA00022912"/>
    </source>
</evidence>
<dbReference type="InterPro" id="IPR031675">
    <property type="entry name" value="STPPase_N"/>
</dbReference>
<dbReference type="SUPFAM" id="SSF56300">
    <property type="entry name" value="Metallo-dependent phosphatases"/>
    <property type="match status" value="1"/>
</dbReference>
<dbReference type="GO" id="GO:0005737">
    <property type="term" value="C:cytoplasm"/>
    <property type="evidence" value="ECO:0007669"/>
    <property type="project" value="TreeGrafter"/>
</dbReference>
<dbReference type="Gene3D" id="3.60.21.10">
    <property type="match status" value="1"/>
</dbReference>
<keyword evidence="2" id="KW-0479">Metal-binding</keyword>
<dbReference type="Pfam" id="PF16891">
    <property type="entry name" value="STPPase_N"/>
    <property type="match status" value="1"/>
</dbReference>
<keyword evidence="3 10" id="KW-0378">Hydrolase</keyword>
<comment type="caution">
    <text evidence="12">The sequence shown here is derived from an EMBL/GenBank/DDBJ whole genome shotgun (WGS) entry which is preliminary data.</text>
</comment>
<dbReference type="GO" id="GO:0097723">
    <property type="term" value="P:amoeboid sperm motility"/>
    <property type="evidence" value="ECO:0007669"/>
    <property type="project" value="UniProtKB-ARBA"/>
</dbReference>
<comment type="function">
    <text evidence="9">Probable phosphatase which plays a redundant role with gsp-4 in spermatogenesis by regulating sister chromatid segregation during meiosis. In addition, involved in sperm motility by controlling the dynamic disassembly of major sperm proteins (MSP) in the spermatozoan pseudopodium.</text>
</comment>
<gene>
    <name evidence="12" type="ORF">PPYR_11274</name>
</gene>
<dbReference type="PANTHER" id="PTHR11668">
    <property type="entry name" value="SERINE/THREONINE PROTEIN PHOSPHATASE"/>
    <property type="match status" value="1"/>
</dbReference>
<keyword evidence="5" id="KW-0464">Manganese</keyword>
<evidence type="ECO:0000256" key="9">
    <source>
        <dbReference type="ARBA" id="ARBA00054219"/>
    </source>
</evidence>
<dbReference type="GO" id="GO:0031272">
    <property type="term" value="P:regulation of pseudopodium assembly"/>
    <property type="evidence" value="ECO:0007669"/>
    <property type="project" value="UniProtKB-ARBA"/>
</dbReference>
<dbReference type="InterPro" id="IPR004843">
    <property type="entry name" value="Calcineurin-like_PHP"/>
</dbReference>
<comment type="catalytic activity">
    <reaction evidence="8 10">
        <text>O-phospho-L-threonyl-[protein] + H2O = L-threonyl-[protein] + phosphate</text>
        <dbReference type="Rhea" id="RHEA:47004"/>
        <dbReference type="Rhea" id="RHEA-COMP:11060"/>
        <dbReference type="Rhea" id="RHEA-COMP:11605"/>
        <dbReference type="ChEBI" id="CHEBI:15377"/>
        <dbReference type="ChEBI" id="CHEBI:30013"/>
        <dbReference type="ChEBI" id="CHEBI:43474"/>
        <dbReference type="ChEBI" id="CHEBI:61977"/>
        <dbReference type="EC" id="3.1.3.16"/>
    </reaction>
</comment>
<proteinExistence type="inferred from homology"/>
<dbReference type="SMART" id="SM00156">
    <property type="entry name" value="PP2Ac"/>
    <property type="match status" value="1"/>
</dbReference>
<reference evidence="12 13" key="1">
    <citation type="journal article" date="2018" name="Elife">
        <title>Firefly genomes illuminate parallel origins of bioluminescence in beetles.</title>
        <authorList>
            <person name="Fallon T.R."/>
            <person name="Lower S.E."/>
            <person name="Chang C.H."/>
            <person name="Bessho-Uehara M."/>
            <person name="Martin G.J."/>
            <person name="Bewick A.J."/>
            <person name="Behringer M."/>
            <person name="Debat H.J."/>
            <person name="Wong I."/>
            <person name="Day J.C."/>
            <person name="Suvorov A."/>
            <person name="Silva C.J."/>
            <person name="Stanger-Hall K.F."/>
            <person name="Hall D.W."/>
            <person name="Schmitz R.J."/>
            <person name="Nelson D.R."/>
            <person name="Lewis S.M."/>
            <person name="Shigenobu S."/>
            <person name="Bybee S.M."/>
            <person name="Larracuente A.M."/>
            <person name="Oba Y."/>
            <person name="Weng J.K."/>
        </authorList>
    </citation>
    <scope>NUCLEOTIDE SEQUENCE [LARGE SCALE GENOMIC DNA]</scope>
    <source>
        <strain evidence="12">1611_PpyrPB1</strain>
        <tissue evidence="12">Whole body</tissue>
    </source>
</reference>
<dbReference type="PANTHER" id="PTHR11668:SF496">
    <property type="entry name" value="SERINE_THREONINE-PROTEIN PHOSPHATASE"/>
    <property type="match status" value="1"/>
</dbReference>
<comment type="subcellular location">
    <subcellularLocation>
        <location evidence="6">Cell projection</location>
        <location evidence="6">Pseudopodium</location>
    </subcellularLocation>
</comment>
<dbReference type="Pfam" id="PF00149">
    <property type="entry name" value="Metallophos"/>
    <property type="match status" value="1"/>
</dbReference>
<evidence type="ECO:0000256" key="7">
    <source>
        <dbReference type="ARBA" id="ARBA00047761"/>
    </source>
</evidence>
<evidence type="ECO:0000256" key="3">
    <source>
        <dbReference type="ARBA" id="ARBA00022801"/>
    </source>
</evidence>
<dbReference type="InterPro" id="IPR050341">
    <property type="entry name" value="PP1_catalytic_subunit"/>
</dbReference>
<protein>
    <recommendedName>
        <fullName evidence="10">Serine/threonine-protein phosphatase</fullName>
        <ecNumber evidence="10">3.1.3.16</ecNumber>
    </recommendedName>
</protein>
<dbReference type="EMBL" id="VVIM01000008">
    <property type="protein sequence ID" value="KAB0794435.1"/>
    <property type="molecule type" value="Genomic_DNA"/>
</dbReference>
<dbReference type="InParanoid" id="A0A5N4AAS9"/>
<evidence type="ECO:0000256" key="6">
    <source>
        <dbReference type="ARBA" id="ARBA00037818"/>
    </source>
</evidence>
<dbReference type="GO" id="GO:0005634">
    <property type="term" value="C:nucleus"/>
    <property type="evidence" value="ECO:0007669"/>
    <property type="project" value="TreeGrafter"/>
</dbReference>
<dbReference type="GO" id="GO:0007060">
    <property type="term" value="P:male meiosis chromosome segregation"/>
    <property type="evidence" value="ECO:0007669"/>
    <property type="project" value="UniProtKB-ARBA"/>
</dbReference>
<dbReference type="FunFam" id="3.60.21.10:FF:000026">
    <property type="entry name" value="Serine/threonine-protein phosphatase"/>
    <property type="match status" value="1"/>
</dbReference>
<sequence>MKNRDIDSIIAHLRSCGTQANSDFNLLEREMQSLCENCINTLMSQPMLLKIETPVAICGDIHGHFQELLRIFERGGFPPTITYLFLGDYVDRGKKSLETICLLLAYKLRYPNQFFLLRGNHECKSINYRYGFYEECVDRYSARLWRSFNKCFNFLPVAAIVGKKIFCCHGGLSPHLKKMEQIEKICRPTIVPRKGLLCDLLWSDPSKKSGWRPNPRGLGVLFGEDVVYEFVRKQNLKLIVRAHEVCKDGFKLFANDTLITIFSVSNYCGMSNDGAIVFVNENFMCTFKILKCKRK</sequence>
<name>A0A5N4AAS9_PHOPY</name>
<evidence type="ECO:0000313" key="12">
    <source>
        <dbReference type="EMBL" id="KAB0794435.1"/>
    </source>
</evidence>
<evidence type="ECO:0000256" key="8">
    <source>
        <dbReference type="ARBA" id="ARBA00048336"/>
    </source>
</evidence>
<organism evidence="12 13">
    <name type="scientific">Photinus pyralis</name>
    <name type="common">Common eastern firefly</name>
    <name type="synonym">Lampyris pyralis</name>
    <dbReference type="NCBI Taxonomy" id="7054"/>
    <lineage>
        <taxon>Eukaryota</taxon>
        <taxon>Metazoa</taxon>
        <taxon>Ecdysozoa</taxon>
        <taxon>Arthropoda</taxon>
        <taxon>Hexapoda</taxon>
        <taxon>Insecta</taxon>
        <taxon>Pterygota</taxon>
        <taxon>Neoptera</taxon>
        <taxon>Endopterygota</taxon>
        <taxon>Coleoptera</taxon>
        <taxon>Polyphaga</taxon>
        <taxon>Elateriformia</taxon>
        <taxon>Elateroidea</taxon>
        <taxon>Lampyridae</taxon>
        <taxon>Lampyrinae</taxon>
        <taxon>Photinus</taxon>
    </lineage>
</organism>
<keyword evidence="13" id="KW-1185">Reference proteome</keyword>